<dbReference type="STRING" id="1841861.GCA_900157365_02444"/>
<comment type="similarity">
    <text evidence="1">Belongs to the 'phage' integrase family.</text>
</comment>
<feature type="non-terminal residue" evidence="7">
    <location>
        <position position="1"/>
    </location>
</feature>
<evidence type="ECO:0000313" key="8">
    <source>
        <dbReference type="Proteomes" id="UP000240424"/>
    </source>
</evidence>
<evidence type="ECO:0000256" key="3">
    <source>
        <dbReference type="ARBA" id="ARBA00023172"/>
    </source>
</evidence>
<feature type="domain" description="Tyr recombinase" evidence="5">
    <location>
        <begin position="185"/>
        <end position="381"/>
    </location>
</feature>
<name>A0A2U3PDS2_9MYCO</name>
<protein>
    <submittedName>
        <fullName evidence="7">Integrase</fullName>
    </submittedName>
</protein>
<dbReference type="InterPro" id="IPR002104">
    <property type="entry name" value="Integrase_catalytic"/>
</dbReference>
<evidence type="ECO:0000256" key="2">
    <source>
        <dbReference type="ARBA" id="ARBA00023125"/>
    </source>
</evidence>
<dbReference type="InterPro" id="IPR050090">
    <property type="entry name" value="Tyrosine_recombinase_XerCD"/>
</dbReference>
<dbReference type="SUPFAM" id="SSF56349">
    <property type="entry name" value="DNA breaking-rejoining enzymes"/>
    <property type="match status" value="1"/>
</dbReference>
<dbReference type="InterPro" id="IPR010998">
    <property type="entry name" value="Integrase_recombinase_N"/>
</dbReference>
<dbReference type="AlphaFoldDB" id="A0A2U3PDS2"/>
<evidence type="ECO:0000256" key="1">
    <source>
        <dbReference type="ARBA" id="ARBA00008857"/>
    </source>
</evidence>
<keyword evidence="2 4" id="KW-0238">DNA-binding</keyword>
<organism evidence="7 8">
    <name type="scientific">Mycobacterium numidiamassiliense</name>
    <dbReference type="NCBI Taxonomy" id="1841861"/>
    <lineage>
        <taxon>Bacteria</taxon>
        <taxon>Bacillati</taxon>
        <taxon>Actinomycetota</taxon>
        <taxon>Actinomycetes</taxon>
        <taxon>Mycobacteriales</taxon>
        <taxon>Mycobacteriaceae</taxon>
        <taxon>Mycobacterium</taxon>
    </lineage>
</organism>
<dbReference type="GO" id="GO:0006310">
    <property type="term" value="P:DNA recombination"/>
    <property type="evidence" value="ECO:0007669"/>
    <property type="project" value="UniProtKB-KW"/>
</dbReference>
<dbReference type="GO" id="GO:0015074">
    <property type="term" value="P:DNA integration"/>
    <property type="evidence" value="ECO:0007669"/>
    <property type="project" value="InterPro"/>
</dbReference>
<evidence type="ECO:0000259" key="5">
    <source>
        <dbReference type="PROSITE" id="PS51898"/>
    </source>
</evidence>
<feature type="domain" description="Core-binding (CB)" evidence="6">
    <location>
        <begin position="81"/>
        <end position="162"/>
    </location>
</feature>
<dbReference type="GO" id="GO:0003677">
    <property type="term" value="F:DNA binding"/>
    <property type="evidence" value="ECO:0007669"/>
    <property type="project" value="UniProtKB-UniRule"/>
</dbReference>
<dbReference type="EMBL" id="FUEZ01000004">
    <property type="protein sequence ID" value="SPM41907.1"/>
    <property type="molecule type" value="Genomic_DNA"/>
</dbReference>
<dbReference type="Proteomes" id="UP000240424">
    <property type="component" value="Unassembled WGS sequence"/>
</dbReference>
<dbReference type="Gene3D" id="1.10.443.10">
    <property type="entry name" value="Intergrase catalytic core"/>
    <property type="match status" value="1"/>
</dbReference>
<keyword evidence="3" id="KW-0233">DNA recombination</keyword>
<evidence type="ECO:0000256" key="4">
    <source>
        <dbReference type="PROSITE-ProRule" id="PRU01248"/>
    </source>
</evidence>
<dbReference type="Gene3D" id="1.10.150.130">
    <property type="match status" value="1"/>
</dbReference>
<dbReference type="PROSITE" id="PS51900">
    <property type="entry name" value="CB"/>
    <property type="match status" value="1"/>
</dbReference>
<sequence>VAGRPPLRIGQHGKITREYLGSGVWVARCKIRDADGVTRRIERRGPADEHDKHGKLAEDALIEALLARRAPSHADQIALDTKITVLIERHLARLAEDGRSPVTLSTYRFAAGKLAKFVGSVRVDEATPARIDAAIRSMRAAHGATMARQAKTILRGGLQLAVMANTLSANPVRDVQPIGLKRRPKGATALSADELRDLLVRLRADGYCQRNDLVDPITVLIATGLRRSELLALRWTDFDETKETIAVTGKVVRVVGVGLQRTDDTKTDAGRRTIPLPRFAVSALRDRRTHPYFGESTVIFPSTAGTLRDPNNLGKQWRKVRDELGVPGVTTHSFRKTVATLIDDEGLSARIGADHLGHSKVSMTQDRYMSRGRVHTEVAALLDRAIKYE</sequence>
<keyword evidence="8" id="KW-1185">Reference proteome</keyword>
<reference evidence="7 8" key="1">
    <citation type="submission" date="2017-01" db="EMBL/GenBank/DDBJ databases">
        <authorList>
            <consortium name="Urmite Genomes"/>
        </authorList>
    </citation>
    <scope>NUCLEOTIDE SEQUENCE [LARGE SCALE GENOMIC DNA]</scope>
    <source>
        <strain evidence="7 8">AB215</strain>
    </source>
</reference>
<dbReference type="PANTHER" id="PTHR30349:SF64">
    <property type="entry name" value="PROPHAGE INTEGRASE INTD-RELATED"/>
    <property type="match status" value="1"/>
</dbReference>
<accession>A0A2U3PDS2</accession>
<dbReference type="CDD" id="cd01189">
    <property type="entry name" value="INT_ICEBs1_C_like"/>
    <property type="match status" value="1"/>
</dbReference>
<evidence type="ECO:0000259" key="6">
    <source>
        <dbReference type="PROSITE" id="PS51900"/>
    </source>
</evidence>
<dbReference type="InterPro" id="IPR011010">
    <property type="entry name" value="DNA_brk_join_enz"/>
</dbReference>
<gene>
    <name evidence="7" type="ORF">MNAB215_4124</name>
</gene>
<dbReference type="InterPro" id="IPR013762">
    <property type="entry name" value="Integrase-like_cat_sf"/>
</dbReference>
<evidence type="ECO:0000313" key="7">
    <source>
        <dbReference type="EMBL" id="SPM41907.1"/>
    </source>
</evidence>
<dbReference type="PANTHER" id="PTHR30349">
    <property type="entry name" value="PHAGE INTEGRASE-RELATED"/>
    <property type="match status" value="1"/>
</dbReference>
<dbReference type="PROSITE" id="PS51898">
    <property type="entry name" value="TYR_RECOMBINASE"/>
    <property type="match status" value="1"/>
</dbReference>
<dbReference type="InterPro" id="IPR044068">
    <property type="entry name" value="CB"/>
</dbReference>
<proteinExistence type="inferred from homology"/>
<dbReference type="Pfam" id="PF00589">
    <property type="entry name" value="Phage_integrase"/>
    <property type="match status" value="1"/>
</dbReference>